<organism evidence="3 4">
    <name type="scientific">Mycolicibacterium wolinskyi</name>
    <dbReference type="NCBI Taxonomy" id="59750"/>
    <lineage>
        <taxon>Bacteria</taxon>
        <taxon>Bacillati</taxon>
        <taxon>Actinomycetota</taxon>
        <taxon>Actinomycetes</taxon>
        <taxon>Mycobacteriales</taxon>
        <taxon>Mycobacteriaceae</taxon>
        <taxon>Mycolicibacterium</taxon>
    </lineage>
</organism>
<keyword evidence="1" id="KW-1133">Transmembrane helix</keyword>
<dbReference type="STRING" id="59750.AWC31_31720"/>
<evidence type="ECO:0000313" key="3">
    <source>
        <dbReference type="EMBL" id="KWX20188.1"/>
    </source>
</evidence>
<gene>
    <name evidence="3" type="ORF">AFM11_32130</name>
</gene>
<feature type="signal peptide" evidence="2">
    <location>
        <begin position="1"/>
        <end position="24"/>
    </location>
</feature>
<dbReference type="AlphaFoldDB" id="A0A132PCX3"/>
<keyword evidence="1" id="KW-0812">Transmembrane</keyword>
<feature type="transmembrane region" description="Helical" evidence="1">
    <location>
        <begin position="610"/>
        <end position="632"/>
    </location>
</feature>
<evidence type="ECO:0000256" key="2">
    <source>
        <dbReference type="SAM" id="SignalP"/>
    </source>
</evidence>
<dbReference type="RefSeq" id="WP_067857906.1">
    <property type="nucleotide sequence ID" value="NZ_LGTW01000030.1"/>
</dbReference>
<name>A0A132PCX3_9MYCO</name>
<dbReference type="Proteomes" id="UP000070612">
    <property type="component" value="Unassembled WGS sequence"/>
</dbReference>
<proteinExistence type="predicted"/>
<keyword evidence="4" id="KW-1185">Reference proteome</keyword>
<keyword evidence="1" id="KW-0472">Membrane</keyword>
<comment type="caution">
    <text evidence="3">The sequence shown here is derived from an EMBL/GenBank/DDBJ whole genome shotgun (WGS) entry which is preliminary data.</text>
</comment>
<reference evidence="3 4" key="1">
    <citation type="submission" date="2015-07" db="EMBL/GenBank/DDBJ databases">
        <title>A draft genome sequence of Mycobacterium wolinskyi.</title>
        <authorList>
            <person name="de Man T.J."/>
            <person name="Perry K.A."/>
            <person name="Coulliette A.D."/>
            <person name="Jensen B."/>
            <person name="Toney N.C."/>
            <person name="Limbago B.M."/>
            <person name="Noble-Wang J."/>
        </authorList>
    </citation>
    <scope>NUCLEOTIDE SEQUENCE [LARGE SCALE GENOMIC DNA]</scope>
    <source>
        <strain evidence="3 4">CDC_01</strain>
    </source>
</reference>
<accession>A0A132PCX3</accession>
<evidence type="ECO:0000256" key="1">
    <source>
        <dbReference type="SAM" id="Phobius"/>
    </source>
</evidence>
<sequence length="639" mass="66452">MNRLRKLALLAVPTILIGTLAAPAASADPLQNQINPSSTPAVGWGQLGLSDELVLLGDNQRNYVEVPVPQGVTPTTLSGQIGSVVDAAEGRVDVLDSRGTFLGAINAPTALASEPFTVNISAAEVTDNTARLSFVLRNADAPANSCAQVPSITLSQLSTSYSGASPNPRTVSDFLPGYLDRVNVRVGANPSPSQQQAALNLVARLTDLYRPIPVRVDVDTSGTPADPGAGSSRVIEIRDGGKPGLSVENGGTPAAALVISGNGEDLVRQVDLFADRRAKLAQSKSASVDSVTSDRPQSSNTLTFAQLGVAGETSVLGTTTLYTGFDIGEFGTGQVQHARLHLLANYTPVTEGEGSLLIRAGSTILASRSLDGSGTVDLTADIPAEAVASNIGLGLELRYVPRHECAPLSDRMTFALDPRSTLTVTPGTHNRGGFPVLPMAFTPDVDVAVSSPDQIRYAAQAINLMGQQSAVALLPRLVTFDDAAASRTPLITVATGEQLRDAGMSPPLLPGAGTTIGVNGKPATDIDLGGPVGVVQAFTAQDRSVLAISATGDWSLVDRSFDYIRGLDRRWASLTGDVVATGADGDTVNLVVRSGGPMPYEPHVDDTWKWWATLSAGAAVLIVAAATAILVVRRRRNRA</sequence>
<keyword evidence="2" id="KW-0732">Signal</keyword>
<feature type="chain" id="PRO_5039639296" description="Cellulose synthase" evidence="2">
    <location>
        <begin position="25"/>
        <end position="639"/>
    </location>
</feature>
<dbReference type="PATRIC" id="fig|59750.3.peg.4753"/>
<dbReference type="Gene3D" id="2.60.120.260">
    <property type="entry name" value="Galactose-binding domain-like"/>
    <property type="match status" value="1"/>
</dbReference>
<evidence type="ECO:0000313" key="4">
    <source>
        <dbReference type="Proteomes" id="UP000070612"/>
    </source>
</evidence>
<protein>
    <recommendedName>
        <fullName evidence="5">Cellulose synthase</fullName>
    </recommendedName>
</protein>
<dbReference type="EMBL" id="LGTW01000030">
    <property type="protein sequence ID" value="KWX20188.1"/>
    <property type="molecule type" value="Genomic_DNA"/>
</dbReference>
<evidence type="ECO:0008006" key="5">
    <source>
        <dbReference type="Google" id="ProtNLM"/>
    </source>
</evidence>